<reference evidence="1 2" key="1">
    <citation type="submission" date="2016-02" db="EMBL/GenBank/DDBJ databases">
        <title>Complete genome sequencing and analysis of ATSB10, Dyella thiooxydans isolated from rhizosphere soil of sunflower (Helianthus annuus L.).</title>
        <authorList>
            <person name="Lee Y."/>
            <person name="Hwangbo K."/>
            <person name="Chung H."/>
            <person name="Yoo J."/>
            <person name="Kim K.Y."/>
            <person name="Sa T.M."/>
            <person name="Um Y."/>
            <person name="Madhaiyan M."/>
        </authorList>
    </citation>
    <scope>NUCLEOTIDE SEQUENCE [LARGE SCALE GENOMIC DNA]</scope>
    <source>
        <strain evidence="1 2">ATSB10</strain>
    </source>
</reference>
<dbReference type="KEGG" id="dtx:ATSB10_09070"/>
<name>A0A160MYE0_9GAMM</name>
<evidence type="ECO:0000313" key="1">
    <source>
        <dbReference type="EMBL" id="AND68361.1"/>
    </source>
</evidence>
<dbReference type="STRING" id="445710.ATSB10_09070"/>
<gene>
    <name evidence="1" type="ORF">ATSB10_09070</name>
</gene>
<keyword evidence="2" id="KW-1185">Reference proteome</keyword>
<dbReference type="OrthoDB" id="4048724at2"/>
<evidence type="ECO:0000313" key="2">
    <source>
        <dbReference type="Proteomes" id="UP000077255"/>
    </source>
</evidence>
<dbReference type="Proteomes" id="UP000077255">
    <property type="component" value="Chromosome"/>
</dbReference>
<protein>
    <recommendedName>
        <fullName evidence="3">Prolyl 4-hydroxylase alpha subunit Fe(2+) 2OG dioxygenase domain-containing protein</fullName>
    </recommendedName>
</protein>
<dbReference type="EMBL" id="CP014841">
    <property type="protein sequence ID" value="AND68361.1"/>
    <property type="molecule type" value="Genomic_DNA"/>
</dbReference>
<accession>A0A160MYE0</accession>
<sequence>MSLFPNHPAMQPLPYRKPTEGRDYWVVDEVLPNPDEVRQRCLAKTDWEYGYPTTGEVWPGMRANDALLPAELEALEARVRQLTGAKRLWVGQTEDGLRLNHNVVQVVGSLEGAVKPHTDSLNLCRYAAVIYLNPDVPERCGTSFFRQRMPNGQLAGNMVMPPHRNLVDALGSRFVAPTAFVEDVRVPHRYNRLLLYKSNIIHSASSYWGMDGVESKRMTALFFWMA</sequence>
<dbReference type="RefSeq" id="WP_063670812.1">
    <property type="nucleotide sequence ID" value="NZ_CP014841.1"/>
</dbReference>
<evidence type="ECO:0008006" key="3">
    <source>
        <dbReference type="Google" id="ProtNLM"/>
    </source>
</evidence>
<dbReference type="Pfam" id="PF20043">
    <property type="entry name" value="DUF6445"/>
    <property type="match status" value="1"/>
</dbReference>
<proteinExistence type="predicted"/>
<dbReference type="PATRIC" id="fig|445710.3.peg.904"/>
<dbReference type="InterPro" id="IPR045617">
    <property type="entry name" value="DUF6445"/>
</dbReference>
<dbReference type="AlphaFoldDB" id="A0A160MYE0"/>
<organism evidence="1 2">
    <name type="scientific">Dyella thiooxydans</name>
    <dbReference type="NCBI Taxonomy" id="445710"/>
    <lineage>
        <taxon>Bacteria</taxon>
        <taxon>Pseudomonadati</taxon>
        <taxon>Pseudomonadota</taxon>
        <taxon>Gammaproteobacteria</taxon>
        <taxon>Lysobacterales</taxon>
        <taxon>Rhodanobacteraceae</taxon>
        <taxon>Dyella</taxon>
    </lineage>
</organism>